<reference evidence="6 7" key="1">
    <citation type="journal article" date="2003" name="Mol. Microbiol.">
        <title>An integrated analysis of the genome of the hyperthermophilic archaeon Pyrococcus abyssi.</title>
        <authorList>
            <person name="Cohen G."/>
            <person name="Barbe V."/>
            <person name="Flament D."/>
            <person name="Galperin M."/>
            <person name="Heilig R."/>
            <person name="Ripp R."/>
            <person name="Lecompte O."/>
            <person name="Prieur D."/>
            <person name="Poch O."/>
            <person name="Quellerou J."/>
            <person name="Thierry J.C."/>
            <person name="Van der Oost J."/>
            <person name="Weissenbach J."/>
            <person name="Zivanovic Y."/>
            <person name="Forterre P."/>
        </authorList>
    </citation>
    <scope>NUCLEOTIDE SEQUENCE [LARGE SCALE GENOMIC DNA]</scope>
    <source>
        <strain evidence="7">GE5 / Orsay</strain>
    </source>
</reference>
<protein>
    <submittedName>
        <fullName evidence="6">Haloacid dehalogenase-like hydrolase</fullName>
    </submittedName>
</protein>
<evidence type="ECO:0000313" key="7">
    <source>
        <dbReference type="Proteomes" id="UP000000810"/>
    </source>
</evidence>
<dbReference type="InterPro" id="IPR023214">
    <property type="entry name" value="HAD_sf"/>
</dbReference>
<keyword evidence="4" id="KW-0378">Hydrolase</keyword>
<name>Q9UZD3_PYRAB</name>
<dbReference type="KEGG" id="pab:PAB1576"/>
<dbReference type="EMBL" id="AJ248286">
    <property type="protein sequence ID" value="CAB50126.1"/>
    <property type="molecule type" value="Genomic_DNA"/>
</dbReference>
<accession>Q9UZD3</accession>
<dbReference type="InterPro" id="IPR036412">
    <property type="entry name" value="HAD-like_sf"/>
</dbReference>
<dbReference type="Proteomes" id="UP000000810">
    <property type="component" value="Chromosome"/>
</dbReference>
<evidence type="ECO:0000256" key="2">
    <source>
        <dbReference type="ARBA" id="ARBA00007958"/>
    </source>
</evidence>
<dbReference type="eggNOG" id="arCOG02291">
    <property type="taxonomic scope" value="Archaea"/>
</dbReference>
<keyword evidence="5" id="KW-0460">Magnesium</keyword>
<dbReference type="GO" id="GO:0046872">
    <property type="term" value="F:metal ion binding"/>
    <property type="evidence" value="ECO:0007669"/>
    <property type="project" value="UniProtKB-KW"/>
</dbReference>
<sequence>MMLVILDLDDTLCNTWEALRIAVMKLVPTIIRMRKFRLIAYFITKRYERLEKLRDLHLLDFKGIFNRIMEDIYEDVDREEVKEILKLFDRFFFSSLKLYEDAEYFLKELKNLKAKIVLVTDSASSWQRKKLEVLGIENYFDAVIVSGDTGHTKLEPYNFKLAKRMFPREEIVFVVGDRDETDMKGGKSIGAITILVRRGYFKGRRVRYADHVVNDLYEALEVIKNELKARA</sequence>
<evidence type="ECO:0000256" key="5">
    <source>
        <dbReference type="ARBA" id="ARBA00022842"/>
    </source>
</evidence>
<dbReference type="SUPFAM" id="SSF56784">
    <property type="entry name" value="HAD-like"/>
    <property type="match status" value="1"/>
</dbReference>
<dbReference type="HOGENOM" id="CLU_1202655_0_0_2"/>
<dbReference type="GO" id="GO:0044281">
    <property type="term" value="P:small molecule metabolic process"/>
    <property type="evidence" value="ECO:0007669"/>
    <property type="project" value="UniProtKB-ARBA"/>
</dbReference>
<dbReference type="STRING" id="272844.PAB1576"/>
<dbReference type="InterPro" id="IPR006439">
    <property type="entry name" value="HAD-SF_hydro_IA"/>
</dbReference>
<keyword evidence="3" id="KW-0479">Metal-binding</keyword>
<dbReference type="Gene3D" id="1.10.150.520">
    <property type="match status" value="1"/>
</dbReference>
<dbReference type="PANTHER" id="PTHR46470">
    <property type="entry name" value="N-ACYLNEURAMINATE-9-PHOSPHATASE"/>
    <property type="match status" value="1"/>
</dbReference>
<dbReference type="PhylomeDB" id="Q9UZD3"/>
<comment type="cofactor">
    <cofactor evidence="1">
        <name>Mg(2+)</name>
        <dbReference type="ChEBI" id="CHEBI:18420"/>
    </cofactor>
</comment>
<dbReference type="Pfam" id="PF00702">
    <property type="entry name" value="Hydrolase"/>
    <property type="match status" value="1"/>
</dbReference>
<dbReference type="GO" id="GO:0016791">
    <property type="term" value="F:phosphatase activity"/>
    <property type="evidence" value="ECO:0007669"/>
    <property type="project" value="TreeGrafter"/>
</dbReference>
<dbReference type="PIR" id="A75103">
    <property type="entry name" value="A75103"/>
</dbReference>
<evidence type="ECO:0000313" key="6">
    <source>
        <dbReference type="EMBL" id="CAB50126.1"/>
    </source>
</evidence>
<dbReference type="NCBIfam" id="TIGR01549">
    <property type="entry name" value="HAD-SF-IA-v1"/>
    <property type="match status" value="1"/>
</dbReference>
<dbReference type="SFLD" id="SFLDG01129">
    <property type="entry name" value="C1.5:_HAD__Beta-PGM__Phosphata"/>
    <property type="match status" value="1"/>
</dbReference>
<gene>
    <name evidence="6" type="ORF">PAB1576</name>
</gene>
<evidence type="ECO:0000256" key="1">
    <source>
        <dbReference type="ARBA" id="ARBA00001946"/>
    </source>
</evidence>
<keyword evidence="7" id="KW-1185">Reference proteome</keyword>
<comment type="similarity">
    <text evidence="2">Belongs to the HAD-like hydrolase superfamily.</text>
</comment>
<evidence type="ECO:0000256" key="3">
    <source>
        <dbReference type="ARBA" id="ARBA00022723"/>
    </source>
</evidence>
<dbReference type="SFLD" id="SFLDS00003">
    <property type="entry name" value="Haloacid_Dehalogenase"/>
    <property type="match status" value="1"/>
</dbReference>
<organism evidence="6 7">
    <name type="scientific">Pyrococcus abyssi (strain GE5 / Orsay)</name>
    <dbReference type="NCBI Taxonomy" id="272844"/>
    <lineage>
        <taxon>Archaea</taxon>
        <taxon>Methanobacteriati</taxon>
        <taxon>Methanobacteriota</taxon>
        <taxon>Thermococci</taxon>
        <taxon>Thermococcales</taxon>
        <taxon>Thermococcaceae</taxon>
        <taxon>Pyrococcus</taxon>
    </lineage>
</organism>
<dbReference type="Gene3D" id="3.40.50.1000">
    <property type="entry name" value="HAD superfamily/HAD-like"/>
    <property type="match status" value="1"/>
</dbReference>
<dbReference type="InterPro" id="IPR051400">
    <property type="entry name" value="HAD-like_hydrolase"/>
</dbReference>
<dbReference type="PATRIC" id="fig|272844.11.peg.1295"/>
<dbReference type="AlphaFoldDB" id="Q9UZD3"/>
<dbReference type="PANTHER" id="PTHR46470:SF2">
    <property type="entry name" value="GLYCERALDEHYDE 3-PHOSPHATE PHOSPHATASE"/>
    <property type="match status" value="1"/>
</dbReference>
<proteinExistence type="inferred from homology"/>
<evidence type="ECO:0000256" key="4">
    <source>
        <dbReference type="ARBA" id="ARBA00022801"/>
    </source>
</evidence>